<dbReference type="AlphaFoldDB" id="A0A7Y9S1X3"/>
<feature type="region of interest" description="Disordered" evidence="1">
    <location>
        <begin position="1"/>
        <end position="132"/>
    </location>
</feature>
<name>A0A7Y9S1X3_9ACTN</name>
<evidence type="ECO:0000259" key="3">
    <source>
        <dbReference type="Pfam" id="PF10708"/>
    </source>
</evidence>
<evidence type="ECO:0000256" key="1">
    <source>
        <dbReference type="SAM" id="MobiDB-lite"/>
    </source>
</evidence>
<feature type="compositionally biased region" description="Gly residues" evidence="1">
    <location>
        <begin position="109"/>
        <end position="127"/>
    </location>
</feature>
<dbReference type="Pfam" id="PF10708">
    <property type="entry name" value="DUF2510"/>
    <property type="match status" value="1"/>
</dbReference>
<organism evidence="4 5">
    <name type="scientific">Nocardioides daedukensis</name>
    <dbReference type="NCBI Taxonomy" id="634462"/>
    <lineage>
        <taxon>Bacteria</taxon>
        <taxon>Bacillati</taxon>
        <taxon>Actinomycetota</taxon>
        <taxon>Actinomycetes</taxon>
        <taxon>Propionibacteriales</taxon>
        <taxon>Nocardioidaceae</taxon>
        <taxon>Nocardioides</taxon>
    </lineage>
</organism>
<feature type="compositionally biased region" description="Low complexity" evidence="1">
    <location>
        <begin position="55"/>
        <end position="87"/>
    </location>
</feature>
<sequence length="387" mass="40277">MSSTGWYPDPSGEPNRFRYWDGSAWSNETTGDPTSPAPGSGPNPYESGGYGQTQGGYPQSGQPQSGQPQTGQGQGYGQAPYGATSYGQGQGQGYGEGGQGAYGQTAYGAGSGQFGGPQGPGNQGTGNQGPDNQAYGRPKWLIPLIAALAVLLVAGGILTAVLVTGGDDEDKKNVSDDKSTAATPSPSDSQGSGGPSGTPSTKPPGADFVNCESGKPMERESTAKPKQLVGGGLSATIPPGYTREPRYGEAFAWAFDTDVAYRSIEEFWISTLIVGRIERASGFTTPQQAAHAIQECMTRQDTLYSGFSGTTDVHDKAVTVDGKDGWSYRTEIRVNDERVKAEGDLSEVTVVDLGDGENFAMFIGVTPIGDAQLEKAMDTMIAGMKVS</sequence>
<feature type="transmembrane region" description="Helical" evidence="2">
    <location>
        <begin position="140"/>
        <end position="163"/>
    </location>
</feature>
<feature type="domain" description="DUF2510" evidence="3">
    <location>
        <begin position="5"/>
        <end position="37"/>
    </location>
</feature>
<keyword evidence="5" id="KW-1185">Reference proteome</keyword>
<keyword evidence="2" id="KW-0812">Transmembrane</keyword>
<reference evidence="4 5" key="1">
    <citation type="submission" date="2020-07" db="EMBL/GenBank/DDBJ databases">
        <title>Sequencing the genomes of 1000 actinobacteria strains.</title>
        <authorList>
            <person name="Klenk H.-P."/>
        </authorList>
    </citation>
    <scope>NUCLEOTIDE SEQUENCE [LARGE SCALE GENOMIC DNA]</scope>
    <source>
        <strain evidence="4 5">DSM 23819</strain>
    </source>
</reference>
<dbReference type="Proteomes" id="UP000540656">
    <property type="component" value="Unassembled WGS sequence"/>
</dbReference>
<evidence type="ECO:0000313" key="4">
    <source>
        <dbReference type="EMBL" id="NYG58967.1"/>
    </source>
</evidence>
<feature type="compositionally biased region" description="Polar residues" evidence="1">
    <location>
        <begin position="24"/>
        <end position="33"/>
    </location>
</feature>
<protein>
    <recommendedName>
        <fullName evidence="3">DUF2510 domain-containing protein</fullName>
    </recommendedName>
</protein>
<keyword evidence="2" id="KW-0472">Membrane</keyword>
<keyword evidence="2" id="KW-1133">Transmembrane helix</keyword>
<proteinExistence type="predicted"/>
<comment type="caution">
    <text evidence="4">The sequence shown here is derived from an EMBL/GenBank/DDBJ whole genome shotgun (WGS) entry which is preliminary data.</text>
</comment>
<accession>A0A7Y9S1X3</accession>
<feature type="compositionally biased region" description="Basic and acidic residues" evidence="1">
    <location>
        <begin position="169"/>
        <end position="179"/>
    </location>
</feature>
<evidence type="ECO:0000313" key="5">
    <source>
        <dbReference type="Proteomes" id="UP000540656"/>
    </source>
</evidence>
<gene>
    <name evidence="4" type="ORF">BJ980_001890</name>
</gene>
<dbReference type="InterPro" id="IPR018929">
    <property type="entry name" value="DUF2510"/>
</dbReference>
<feature type="region of interest" description="Disordered" evidence="1">
    <location>
        <begin position="167"/>
        <end position="237"/>
    </location>
</feature>
<evidence type="ECO:0000256" key="2">
    <source>
        <dbReference type="SAM" id="Phobius"/>
    </source>
</evidence>
<dbReference type="RefSeq" id="WP_218855459.1">
    <property type="nucleotide sequence ID" value="NZ_JACCAA010000001.1"/>
</dbReference>
<dbReference type="EMBL" id="JACCAA010000001">
    <property type="protein sequence ID" value="NYG58967.1"/>
    <property type="molecule type" value="Genomic_DNA"/>
</dbReference>
<feature type="compositionally biased region" description="Gly residues" evidence="1">
    <location>
        <begin position="88"/>
        <end position="101"/>
    </location>
</feature>